<reference evidence="4 5" key="1">
    <citation type="submission" date="2016-10" db="EMBL/GenBank/DDBJ databases">
        <authorList>
            <person name="de Groot N.N."/>
        </authorList>
    </citation>
    <scope>NUCLEOTIDE SEQUENCE [LARGE SCALE GENOMIC DNA]</scope>
    <source>
        <strain evidence="4 5">DSM 16981</strain>
    </source>
</reference>
<evidence type="ECO:0008006" key="6">
    <source>
        <dbReference type="Google" id="ProtNLM"/>
    </source>
</evidence>
<feature type="transmembrane region" description="Helical" evidence="1">
    <location>
        <begin position="12"/>
        <end position="32"/>
    </location>
</feature>
<dbReference type="Proteomes" id="UP000199309">
    <property type="component" value="Unassembled WGS sequence"/>
</dbReference>
<dbReference type="RefSeq" id="WP_091650428.1">
    <property type="nucleotide sequence ID" value="NZ_FNHQ01000015.1"/>
</dbReference>
<proteinExistence type="predicted"/>
<feature type="transmembrane region" description="Helical" evidence="1">
    <location>
        <begin position="549"/>
        <end position="568"/>
    </location>
</feature>
<dbReference type="OrthoDB" id="909787at2"/>
<sequence>MLHKRGKKVNKKWLLFLLGLAYFMVIPVAVFIPSEDRYHFAEYIPIIIPSVSMYLIISGCLYKARRPLQQFIIQYAVVQRIKRWPGWLYRYRWYVGVGLWGVLTLLQIHGSAIGVYAKILDDANVDTARIGFSRPDRFDEWLNMTSFAFSQYVPGPDGSTFNYFNPYLRAVPTDVFIVLGQPVWDICTLFRPFMLGYLVMPPGNGLAFFWIGRLLILGLVSYEFGRLWLKDNHTWAWYYTLMTVLSPAVQWWFGVNEFVEMLIAGQAAVLVIHRYLQCRTGWRQVGWGLLLSYLAGIYVYVMYPAWQIPFAYIFLIFAIWIIKQHWREHQWGRLDVVCGGIFAAMLILPLLHTLHMSAAAIALIRSSVYPGERFITGGGLTWDWLFNSGLGLFTPFSAITKPQYAFNLSQFFDFAPFGFLLALYQMAKARKIDALITALLILDVIFIAFCMFPWPRWLAAGTLLFEVPEGRMIIPISYINVVLILRTIIIYPQRLGRWQTAFLADGIALFSAWASFHYCKDAYMPVNTIVLLLVTTVGIACFCRYRSHLGPLLLGLFLCIGGMINPVAQGTASVYKTELGQAISQIASVDKGKWIVIGEETTLNNYPPIFGAPTINSYNTYVAWDNWNKLDLNDEERWVLNRCGHIKIGEITKEPSTYISEHGDLAELTLSRDDVKRLGVRYILSDSTDLQPLDTTTIKFKPIVWANGRIIYKVLYDKES</sequence>
<accession>A0A1G9WM64</accession>
<name>A0A1G9WM64_9FIRM</name>
<keyword evidence="1" id="KW-0812">Transmembrane</keyword>
<feature type="transmembrane region" description="Helical" evidence="1">
    <location>
        <begin position="309"/>
        <end position="326"/>
    </location>
</feature>
<evidence type="ECO:0000313" key="4">
    <source>
        <dbReference type="EMBL" id="SDM85251.1"/>
    </source>
</evidence>
<feature type="transmembrane region" description="Helical" evidence="1">
    <location>
        <begin position="435"/>
        <end position="454"/>
    </location>
</feature>
<feature type="transmembrane region" description="Helical" evidence="1">
    <location>
        <begin position="205"/>
        <end position="224"/>
    </location>
</feature>
<dbReference type="AlphaFoldDB" id="A0A1G9WM64"/>
<dbReference type="InterPro" id="IPR056071">
    <property type="entry name" value="DUF7654"/>
</dbReference>
<protein>
    <recommendedName>
        <fullName evidence="6">4-amino-4-deoxy-L-arabinose transferase</fullName>
    </recommendedName>
</protein>
<dbReference type="STRING" id="349095.SAMN05660299_01637"/>
<organism evidence="4 5">
    <name type="scientific">Megasphaera paucivorans</name>
    <dbReference type="NCBI Taxonomy" id="349095"/>
    <lineage>
        <taxon>Bacteria</taxon>
        <taxon>Bacillati</taxon>
        <taxon>Bacillota</taxon>
        <taxon>Negativicutes</taxon>
        <taxon>Veillonellales</taxon>
        <taxon>Veillonellaceae</taxon>
        <taxon>Megasphaera</taxon>
    </lineage>
</organism>
<feature type="transmembrane region" description="Helical" evidence="1">
    <location>
        <begin position="498"/>
        <end position="516"/>
    </location>
</feature>
<feature type="transmembrane region" description="Helical" evidence="1">
    <location>
        <begin position="236"/>
        <end position="253"/>
    </location>
</feature>
<dbReference type="EMBL" id="FNHQ01000015">
    <property type="protein sequence ID" value="SDM85251.1"/>
    <property type="molecule type" value="Genomic_DNA"/>
</dbReference>
<feature type="transmembrane region" description="Helical" evidence="1">
    <location>
        <begin position="474"/>
        <end position="491"/>
    </location>
</feature>
<evidence type="ECO:0000259" key="2">
    <source>
        <dbReference type="Pfam" id="PF24672"/>
    </source>
</evidence>
<feature type="transmembrane region" description="Helical" evidence="1">
    <location>
        <begin position="338"/>
        <end position="364"/>
    </location>
</feature>
<evidence type="ECO:0000259" key="3">
    <source>
        <dbReference type="Pfam" id="PF24677"/>
    </source>
</evidence>
<gene>
    <name evidence="4" type="ORF">SAMN05660299_01637</name>
</gene>
<feature type="domain" description="DUF7654" evidence="2">
    <location>
        <begin position="574"/>
        <end position="715"/>
    </location>
</feature>
<feature type="transmembrane region" description="Helical" evidence="1">
    <location>
        <begin position="93"/>
        <end position="117"/>
    </location>
</feature>
<dbReference type="Pfam" id="PF24672">
    <property type="entry name" value="DUF7654"/>
    <property type="match status" value="1"/>
</dbReference>
<feature type="transmembrane region" description="Helical" evidence="1">
    <location>
        <begin position="522"/>
        <end position="542"/>
    </location>
</feature>
<evidence type="ECO:0000256" key="1">
    <source>
        <dbReference type="SAM" id="Phobius"/>
    </source>
</evidence>
<keyword evidence="1" id="KW-0472">Membrane</keyword>
<keyword evidence="5" id="KW-1185">Reference proteome</keyword>
<evidence type="ECO:0000313" key="5">
    <source>
        <dbReference type="Proteomes" id="UP000199309"/>
    </source>
</evidence>
<feature type="domain" description="DUF7657" evidence="3">
    <location>
        <begin position="90"/>
        <end position="488"/>
    </location>
</feature>
<dbReference type="Pfam" id="PF24677">
    <property type="entry name" value="DUF7657"/>
    <property type="match status" value="1"/>
</dbReference>
<keyword evidence="1" id="KW-1133">Transmembrane helix</keyword>
<dbReference type="InterPro" id="IPR056074">
    <property type="entry name" value="DUF7657"/>
</dbReference>
<feature type="transmembrane region" description="Helical" evidence="1">
    <location>
        <begin position="44"/>
        <end position="62"/>
    </location>
</feature>
<feature type="transmembrane region" description="Helical" evidence="1">
    <location>
        <begin position="404"/>
        <end position="423"/>
    </location>
</feature>